<name>A0A1H4TZP9_9PSED</name>
<dbReference type="RefSeq" id="WP_074851278.1">
    <property type="nucleotide sequence ID" value="NZ_FNTS01000001.1"/>
</dbReference>
<comment type="caution">
    <text evidence="1">The sequence shown here is derived from an EMBL/GenBank/DDBJ whole genome shotgun (WGS) entry which is preliminary data.</text>
</comment>
<accession>A0A1H4TZP9</accession>
<keyword evidence="3" id="KW-1185">Reference proteome</keyword>
<evidence type="ECO:0000313" key="3">
    <source>
        <dbReference type="Proteomes" id="UP000182179"/>
    </source>
</evidence>
<organism evidence="1 3">
    <name type="scientific">Pseudomonas costantinii</name>
    <dbReference type="NCBI Taxonomy" id="168469"/>
    <lineage>
        <taxon>Bacteria</taxon>
        <taxon>Pseudomonadati</taxon>
        <taxon>Pseudomonadota</taxon>
        <taxon>Gammaproteobacteria</taxon>
        <taxon>Pseudomonadales</taxon>
        <taxon>Pseudomonadaceae</taxon>
        <taxon>Pseudomonas</taxon>
    </lineage>
</organism>
<sequence>MREGFHETTLRPLVASGSVRECKVCREGDRWALWVRLGGPGSKWIPVRSQREPVRTWASLDTLVRFTDGLGIRLFAVES</sequence>
<dbReference type="EMBL" id="FNTS01000001">
    <property type="protein sequence ID" value="SEC61929.1"/>
    <property type="molecule type" value="Genomic_DNA"/>
</dbReference>
<dbReference type="Proteomes" id="UP000182179">
    <property type="component" value="Unassembled WGS sequence"/>
</dbReference>
<evidence type="ECO:0000313" key="2">
    <source>
        <dbReference type="EMBL" id="SEC63641.1"/>
    </source>
</evidence>
<gene>
    <name evidence="1" type="ORF">SAMN04515675_0004</name>
    <name evidence="2" type="ORF">SAMN04515675_0059</name>
</gene>
<proteinExistence type="predicted"/>
<evidence type="ECO:0000313" key="1">
    <source>
        <dbReference type="EMBL" id="SEC61929.1"/>
    </source>
</evidence>
<reference evidence="1 3" key="1">
    <citation type="submission" date="2016-10" db="EMBL/GenBank/DDBJ databases">
        <authorList>
            <person name="Varghese N."/>
            <person name="Submissions S."/>
        </authorList>
    </citation>
    <scope>NUCLEOTIDE SEQUENCE [LARGE SCALE GENOMIC DNA]</scope>
    <source>
        <strain evidence="1 3">BS2773</strain>
    </source>
</reference>
<dbReference type="EMBL" id="FNTS01000001">
    <property type="protein sequence ID" value="SEC63641.1"/>
    <property type="molecule type" value="Genomic_DNA"/>
</dbReference>
<protein>
    <submittedName>
        <fullName evidence="1">Uncharacterized protein</fullName>
    </submittedName>
</protein>